<dbReference type="InterPro" id="IPR050767">
    <property type="entry name" value="Sel1_AlgK"/>
</dbReference>
<reference evidence="1 2" key="1">
    <citation type="submission" date="2013-06" db="EMBL/GenBank/DDBJ databases">
        <title>The Genome Sequence of Acinetobacter gyllenbergii CIP 110306.</title>
        <authorList>
            <consortium name="The Broad Institute Genome Sequencing Platform"/>
            <consortium name="The Broad Institute Genome Sequencing Center for Infectious Disease"/>
            <person name="Cerqueira G."/>
            <person name="Feldgarden M."/>
            <person name="Courvalin P."/>
            <person name="Perichon B."/>
            <person name="Grillot-Courvalin C."/>
            <person name="Clermont D."/>
            <person name="Rocha E."/>
            <person name="Yoon E.-J."/>
            <person name="Nemec A."/>
            <person name="Young S.K."/>
            <person name="Zeng Q."/>
            <person name="Gargeya S."/>
            <person name="Fitzgerald M."/>
            <person name="Abouelleil A."/>
            <person name="Alvarado L."/>
            <person name="Berlin A.M."/>
            <person name="Chapman S.B."/>
            <person name="Dewar J."/>
            <person name="Goldberg J."/>
            <person name="Griggs A."/>
            <person name="Gujja S."/>
            <person name="Hansen M."/>
            <person name="Howarth C."/>
            <person name="Imamovic A."/>
            <person name="Larimer J."/>
            <person name="McCowan C."/>
            <person name="Murphy C."/>
            <person name="Pearson M."/>
            <person name="Priest M."/>
            <person name="Roberts A."/>
            <person name="Saif S."/>
            <person name="Shea T."/>
            <person name="Sykes S."/>
            <person name="Wortman J."/>
            <person name="Nusbaum C."/>
            <person name="Birren B."/>
        </authorList>
    </citation>
    <scope>NUCLEOTIDE SEQUENCE [LARGE SCALE GENOMIC DNA]</scope>
    <source>
        <strain evidence="1 2">CIP 110306</strain>
    </source>
</reference>
<evidence type="ECO:0008006" key="3">
    <source>
        <dbReference type="Google" id="ProtNLM"/>
    </source>
</evidence>
<dbReference type="RefSeq" id="WP_016542885.1">
    <property type="nucleotide sequence ID" value="NZ_ASQH01000021.1"/>
</dbReference>
<evidence type="ECO:0000313" key="1">
    <source>
        <dbReference type="EMBL" id="EPF71658.1"/>
    </source>
</evidence>
<dbReference type="InterPro" id="IPR006597">
    <property type="entry name" value="Sel1-like"/>
</dbReference>
<dbReference type="AlphaFoldDB" id="A0A829HBZ9"/>
<sequence length="274" mass="31205">MKYQFCFILIIVVAGACSSNNERSISKVEENKLISKYEKEMSQSNYKEAYNTLNNLVHYKSDFAKNEMGYFYENGLHVNKDMKKAISLYAEAGNNDYTPAVYNIGRLRLESNHGAEAFSILKKAASNDYAPAINLIGVMYNNGEYVAKDLNKALSYYSKAASLGNPDAQFNLGQMYFYGEGVKQNYKTSFYWYDASAKQDYDFAKIQLATLYYKGYGVKRDVGKAIDIIQKMAENGDTNAIYNIRLYYKAADDLTGYEYWDKKCQSNIACTKVD</sequence>
<dbReference type="InterPro" id="IPR011990">
    <property type="entry name" value="TPR-like_helical_dom_sf"/>
</dbReference>
<dbReference type="PROSITE" id="PS51257">
    <property type="entry name" value="PROKAR_LIPOPROTEIN"/>
    <property type="match status" value="1"/>
</dbReference>
<name>A0A829HBZ9_9GAMM</name>
<dbReference type="Proteomes" id="UP000014523">
    <property type="component" value="Unassembled WGS sequence"/>
</dbReference>
<gene>
    <name evidence="1" type="ORF">F957_03844</name>
</gene>
<proteinExistence type="predicted"/>
<dbReference type="PANTHER" id="PTHR11102:SF160">
    <property type="entry name" value="ERAD-ASSOCIATED E3 UBIQUITIN-PROTEIN LIGASE COMPONENT HRD3"/>
    <property type="match status" value="1"/>
</dbReference>
<comment type="caution">
    <text evidence="1">The sequence shown here is derived from an EMBL/GenBank/DDBJ whole genome shotgun (WGS) entry which is preliminary data.</text>
</comment>
<evidence type="ECO:0000313" key="2">
    <source>
        <dbReference type="Proteomes" id="UP000014523"/>
    </source>
</evidence>
<dbReference type="SMART" id="SM00671">
    <property type="entry name" value="SEL1"/>
    <property type="match status" value="4"/>
</dbReference>
<dbReference type="EMBL" id="ATGG01000051">
    <property type="protein sequence ID" value="EPF71658.1"/>
    <property type="molecule type" value="Genomic_DNA"/>
</dbReference>
<dbReference type="Pfam" id="PF08238">
    <property type="entry name" value="Sel1"/>
    <property type="match status" value="4"/>
</dbReference>
<organism evidence="1 2">
    <name type="scientific">Acinetobacter gyllenbergii CIP 110306 = MTCC 11365</name>
    <dbReference type="NCBI Taxonomy" id="1217657"/>
    <lineage>
        <taxon>Bacteria</taxon>
        <taxon>Pseudomonadati</taxon>
        <taxon>Pseudomonadota</taxon>
        <taxon>Gammaproteobacteria</taxon>
        <taxon>Moraxellales</taxon>
        <taxon>Moraxellaceae</taxon>
        <taxon>Acinetobacter</taxon>
    </lineage>
</organism>
<keyword evidence="2" id="KW-1185">Reference proteome</keyword>
<protein>
    <recommendedName>
        <fullName evidence="3">Sel1 repeat protein</fullName>
    </recommendedName>
</protein>
<accession>A0A829HBZ9</accession>
<dbReference type="Gene3D" id="1.25.40.10">
    <property type="entry name" value="Tetratricopeptide repeat domain"/>
    <property type="match status" value="2"/>
</dbReference>
<dbReference type="SUPFAM" id="SSF81901">
    <property type="entry name" value="HCP-like"/>
    <property type="match status" value="1"/>
</dbReference>
<dbReference type="PANTHER" id="PTHR11102">
    <property type="entry name" value="SEL-1-LIKE PROTEIN"/>
    <property type="match status" value="1"/>
</dbReference>